<protein>
    <submittedName>
        <fullName evidence="1">Thioredoxin</fullName>
    </submittedName>
</protein>
<comment type="caution">
    <text evidence="1">The sequence shown here is derived from an EMBL/GenBank/DDBJ whole genome shotgun (WGS) entry which is preliminary data.</text>
</comment>
<evidence type="ECO:0000313" key="2">
    <source>
        <dbReference type="Proteomes" id="UP000886501"/>
    </source>
</evidence>
<accession>A0ACB6ZB06</accession>
<organism evidence="1 2">
    <name type="scientific">Thelephora ganbajun</name>
    <name type="common">Ganba fungus</name>
    <dbReference type="NCBI Taxonomy" id="370292"/>
    <lineage>
        <taxon>Eukaryota</taxon>
        <taxon>Fungi</taxon>
        <taxon>Dikarya</taxon>
        <taxon>Basidiomycota</taxon>
        <taxon>Agaricomycotina</taxon>
        <taxon>Agaricomycetes</taxon>
        <taxon>Thelephorales</taxon>
        <taxon>Thelephoraceae</taxon>
        <taxon>Thelephora</taxon>
    </lineage>
</organism>
<dbReference type="Proteomes" id="UP000886501">
    <property type="component" value="Unassembled WGS sequence"/>
</dbReference>
<sequence>MVVKAVTSLAEFKEIISQDKVSIFDFWATWCGPCRIISPVFEQFSEKISSIDFYKVDVDGATSREISEEVGIRAMPTFIAFKGGERVGEVVGAIPQQLEALITKHVTVA</sequence>
<dbReference type="EMBL" id="MU118054">
    <property type="protein sequence ID" value="KAF9646560.1"/>
    <property type="molecule type" value="Genomic_DNA"/>
</dbReference>
<gene>
    <name evidence="1" type="ORF">BDM02DRAFT_3156485</name>
</gene>
<keyword evidence="2" id="KW-1185">Reference proteome</keyword>
<evidence type="ECO:0000313" key="1">
    <source>
        <dbReference type="EMBL" id="KAF9646560.1"/>
    </source>
</evidence>
<proteinExistence type="predicted"/>
<reference evidence="1" key="2">
    <citation type="journal article" date="2020" name="Nat. Commun.">
        <title>Large-scale genome sequencing of mycorrhizal fungi provides insights into the early evolution of symbiotic traits.</title>
        <authorList>
            <person name="Miyauchi S."/>
            <person name="Kiss E."/>
            <person name="Kuo A."/>
            <person name="Drula E."/>
            <person name="Kohler A."/>
            <person name="Sanchez-Garcia M."/>
            <person name="Morin E."/>
            <person name="Andreopoulos B."/>
            <person name="Barry K.W."/>
            <person name="Bonito G."/>
            <person name="Buee M."/>
            <person name="Carver A."/>
            <person name="Chen C."/>
            <person name="Cichocki N."/>
            <person name="Clum A."/>
            <person name="Culley D."/>
            <person name="Crous P.W."/>
            <person name="Fauchery L."/>
            <person name="Girlanda M."/>
            <person name="Hayes R.D."/>
            <person name="Keri Z."/>
            <person name="LaButti K."/>
            <person name="Lipzen A."/>
            <person name="Lombard V."/>
            <person name="Magnuson J."/>
            <person name="Maillard F."/>
            <person name="Murat C."/>
            <person name="Nolan M."/>
            <person name="Ohm R.A."/>
            <person name="Pangilinan J."/>
            <person name="Pereira M.F."/>
            <person name="Perotto S."/>
            <person name="Peter M."/>
            <person name="Pfister S."/>
            <person name="Riley R."/>
            <person name="Sitrit Y."/>
            <person name="Stielow J.B."/>
            <person name="Szollosi G."/>
            <person name="Zifcakova L."/>
            <person name="Stursova M."/>
            <person name="Spatafora J.W."/>
            <person name="Tedersoo L."/>
            <person name="Vaario L.M."/>
            <person name="Yamada A."/>
            <person name="Yan M."/>
            <person name="Wang P."/>
            <person name="Xu J."/>
            <person name="Bruns T."/>
            <person name="Baldrian P."/>
            <person name="Vilgalys R."/>
            <person name="Dunand C."/>
            <person name="Henrissat B."/>
            <person name="Grigoriev I.V."/>
            <person name="Hibbett D."/>
            <person name="Nagy L.G."/>
            <person name="Martin F.M."/>
        </authorList>
    </citation>
    <scope>NUCLEOTIDE SEQUENCE</scope>
    <source>
        <strain evidence="1">P2</strain>
    </source>
</reference>
<reference evidence="1" key="1">
    <citation type="submission" date="2019-10" db="EMBL/GenBank/DDBJ databases">
        <authorList>
            <consortium name="DOE Joint Genome Institute"/>
            <person name="Kuo A."/>
            <person name="Miyauchi S."/>
            <person name="Kiss E."/>
            <person name="Drula E."/>
            <person name="Kohler A."/>
            <person name="Sanchez-Garcia M."/>
            <person name="Andreopoulos B."/>
            <person name="Barry K.W."/>
            <person name="Bonito G."/>
            <person name="Buee M."/>
            <person name="Carver A."/>
            <person name="Chen C."/>
            <person name="Cichocki N."/>
            <person name="Clum A."/>
            <person name="Culley D."/>
            <person name="Crous P.W."/>
            <person name="Fauchery L."/>
            <person name="Girlanda M."/>
            <person name="Hayes R."/>
            <person name="Keri Z."/>
            <person name="Labutti K."/>
            <person name="Lipzen A."/>
            <person name="Lombard V."/>
            <person name="Magnuson J."/>
            <person name="Maillard F."/>
            <person name="Morin E."/>
            <person name="Murat C."/>
            <person name="Nolan M."/>
            <person name="Ohm R."/>
            <person name="Pangilinan J."/>
            <person name="Pereira M."/>
            <person name="Perotto S."/>
            <person name="Peter M."/>
            <person name="Riley R."/>
            <person name="Sitrit Y."/>
            <person name="Stielow B."/>
            <person name="Szollosi G."/>
            <person name="Zifcakova L."/>
            <person name="Stursova M."/>
            <person name="Spatafora J.W."/>
            <person name="Tedersoo L."/>
            <person name="Vaario L.-M."/>
            <person name="Yamada A."/>
            <person name="Yan M."/>
            <person name="Wang P."/>
            <person name="Xu J."/>
            <person name="Bruns T."/>
            <person name="Baldrian P."/>
            <person name="Vilgalys R."/>
            <person name="Henrissat B."/>
            <person name="Grigoriev I.V."/>
            <person name="Hibbett D."/>
            <person name="Nagy L.G."/>
            <person name="Martin F.M."/>
        </authorList>
    </citation>
    <scope>NUCLEOTIDE SEQUENCE</scope>
    <source>
        <strain evidence="1">P2</strain>
    </source>
</reference>
<name>A0ACB6ZB06_THEGA</name>